<keyword evidence="2 4" id="KW-0238">DNA-binding</keyword>
<dbReference type="GO" id="GO:0000976">
    <property type="term" value="F:transcription cis-regulatory region binding"/>
    <property type="evidence" value="ECO:0007669"/>
    <property type="project" value="TreeGrafter"/>
</dbReference>
<keyword evidence="7" id="KW-1185">Reference proteome</keyword>
<dbReference type="EMBL" id="ANPE02000100">
    <property type="protein sequence ID" value="EMY34785.1"/>
    <property type="molecule type" value="Genomic_DNA"/>
</dbReference>
<dbReference type="InterPro" id="IPR009057">
    <property type="entry name" value="Homeodomain-like_sf"/>
</dbReference>
<evidence type="ECO:0000256" key="1">
    <source>
        <dbReference type="ARBA" id="ARBA00023015"/>
    </source>
</evidence>
<evidence type="ECO:0000313" key="6">
    <source>
        <dbReference type="EMBL" id="EMY34785.1"/>
    </source>
</evidence>
<dbReference type="PANTHER" id="PTHR30055">
    <property type="entry name" value="HTH-TYPE TRANSCRIPTIONAL REGULATOR RUTR"/>
    <property type="match status" value="1"/>
</dbReference>
<sequence>MSQLISLRDRKRAETWSALHGAASDLALNHGLESVTIEAVAAAAGVSTRTFFNYFPSKEDAVLGLQEPSVEESMLADFDVEADLLEQVSYLMLGVMQSIQGGESGEIRHAILHKYPHLMHRRFQYVRKVEELVAGIVTERLAASHRWASHPEPGYSVEDVARTIVMVAGAGLRNVMQKTISSPTRESQFEALDQGLDLMRIVLKELL</sequence>
<accession>N1V0H9</accession>
<dbReference type="SUPFAM" id="SSF46689">
    <property type="entry name" value="Homeodomain-like"/>
    <property type="match status" value="1"/>
</dbReference>
<dbReference type="InterPro" id="IPR050109">
    <property type="entry name" value="HTH-type_TetR-like_transc_reg"/>
</dbReference>
<organism evidence="6 7">
    <name type="scientific">Arthrobacter crystallopoietes BAB-32</name>
    <dbReference type="NCBI Taxonomy" id="1246476"/>
    <lineage>
        <taxon>Bacteria</taxon>
        <taxon>Bacillati</taxon>
        <taxon>Actinomycetota</taxon>
        <taxon>Actinomycetes</taxon>
        <taxon>Micrococcales</taxon>
        <taxon>Micrococcaceae</taxon>
        <taxon>Crystallibacter</taxon>
    </lineage>
</organism>
<dbReference type="RefSeq" id="WP_005268390.1">
    <property type="nucleotide sequence ID" value="NZ_ANPE02000100.1"/>
</dbReference>
<dbReference type="AlphaFoldDB" id="N1V0H9"/>
<protein>
    <recommendedName>
        <fullName evidence="5">HTH tetR-type domain-containing protein</fullName>
    </recommendedName>
</protein>
<reference evidence="6 7" key="1">
    <citation type="journal article" date="2013" name="Genome Announc.">
        <title>Draft Genome Sequence of Arthrobacter crystallopoietes Strain BAB-32, Revealing Genes for Bioremediation.</title>
        <authorList>
            <person name="Joshi M.N."/>
            <person name="Pandit A.S."/>
            <person name="Sharma A."/>
            <person name="Pandya R.V."/>
            <person name="Desai S.M."/>
            <person name="Saxena A.K."/>
            <person name="Bagatharia S.B."/>
        </authorList>
    </citation>
    <scope>NUCLEOTIDE SEQUENCE [LARGE SCALE GENOMIC DNA]</scope>
    <source>
        <strain evidence="6 7">BAB-32</strain>
    </source>
</reference>
<dbReference type="PANTHER" id="PTHR30055:SF234">
    <property type="entry name" value="HTH-TYPE TRANSCRIPTIONAL REGULATOR BETI"/>
    <property type="match status" value="1"/>
</dbReference>
<evidence type="ECO:0000256" key="4">
    <source>
        <dbReference type="PROSITE-ProRule" id="PRU00335"/>
    </source>
</evidence>
<dbReference type="OrthoDB" id="8688418at2"/>
<name>N1V0H9_9MICC</name>
<evidence type="ECO:0000313" key="7">
    <source>
        <dbReference type="Proteomes" id="UP000010729"/>
    </source>
</evidence>
<dbReference type="Gene3D" id="1.10.357.10">
    <property type="entry name" value="Tetracycline Repressor, domain 2"/>
    <property type="match status" value="1"/>
</dbReference>
<evidence type="ECO:0000256" key="3">
    <source>
        <dbReference type="ARBA" id="ARBA00023163"/>
    </source>
</evidence>
<feature type="DNA-binding region" description="H-T-H motif" evidence="4">
    <location>
        <begin position="36"/>
        <end position="55"/>
    </location>
</feature>
<dbReference type="InterPro" id="IPR001647">
    <property type="entry name" value="HTH_TetR"/>
</dbReference>
<keyword evidence="3" id="KW-0804">Transcription</keyword>
<dbReference type="PROSITE" id="PS50977">
    <property type="entry name" value="HTH_TETR_2"/>
    <property type="match status" value="1"/>
</dbReference>
<feature type="domain" description="HTH tetR-type" evidence="5">
    <location>
        <begin position="13"/>
        <end position="73"/>
    </location>
</feature>
<dbReference type="GO" id="GO:0003700">
    <property type="term" value="F:DNA-binding transcription factor activity"/>
    <property type="evidence" value="ECO:0007669"/>
    <property type="project" value="TreeGrafter"/>
</dbReference>
<dbReference type="Pfam" id="PF00440">
    <property type="entry name" value="TetR_N"/>
    <property type="match status" value="1"/>
</dbReference>
<keyword evidence="1" id="KW-0805">Transcription regulation</keyword>
<gene>
    <name evidence="6" type="ORF">D477_007706</name>
</gene>
<dbReference type="Proteomes" id="UP000010729">
    <property type="component" value="Unassembled WGS sequence"/>
</dbReference>
<dbReference type="PROSITE" id="PS01081">
    <property type="entry name" value="HTH_TETR_1"/>
    <property type="match status" value="1"/>
</dbReference>
<dbReference type="InterPro" id="IPR023772">
    <property type="entry name" value="DNA-bd_HTH_TetR-type_CS"/>
</dbReference>
<proteinExistence type="predicted"/>
<evidence type="ECO:0000256" key="2">
    <source>
        <dbReference type="ARBA" id="ARBA00023125"/>
    </source>
</evidence>
<evidence type="ECO:0000259" key="5">
    <source>
        <dbReference type="PROSITE" id="PS50977"/>
    </source>
</evidence>
<comment type="caution">
    <text evidence="6">The sequence shown here is derived from an EMBL/GenBank/DDBJ whole genome shotgun (WGS) entry which is preliminary data.</text>
</comment>